<evidence type="ECO:0000259" key="4">
    <source>
        <dbReference type="Pfam" id="PF00135"/>
    </source>
</evidence>
<dbReference type="Gene3D" id="3.40.50.1820">
    <property type="entry name" value="alpha/beta hydrolase"/>
    <property type="match status" value="1"/>
</dbReference>
<dbReference type="GO" id="GO:0016787">
    <property type="term" value="F:hydrolase activity"/>
    <property type="evidence" value="ECO:0007669"/>
    <property type="project" value="UniProtKB-KW"/>
</dbReference>
<comment type="caution">
    <text evidence="5">The sequence shown here is derived from an EMBL/GenBank/DDBJ whole genome shotgun (WGS) entry which is preliminary data.</text>
</comment>
<comment type="similarity">
    <text evidence="1 3">Belongs to the type-B carboxylesterase/lipase family.</text>
</comment>
<sequence length="550" mass="61722">MIKQVLLLGFIFIIGIKCELTEPIQISQGQVQGLRNSYADEFLGIKYGECPKRFAPVKDVQPWTQTFYAITPAPGCMQNCTSYPSACPANSVECCFPLNIYRPPQTPGDANLPVMVHFNGGSFTVGAAGVQLLNASRLVGLNQGVIVITCNYRLQAFGFYFSDNITDSRAPGNVALLDQQKCLEWIQKNVIYFGGDPSNVTIWGQSAGASSVGFHMQQQFLKYNEFKLFHRVLFQSWPAGIQPRSLEQSKAYNRQFAELCGCYPSIDVIECLRNKSAADILKYSSLIKYDIPTYLNKPLTVGLPWDATLNLPSFYLQYGNVDFINRYACQINIPVIWGIDKDEGTLFIDEAVNKSVPLYSPVAIGIIGFLWYPTNVKKISKLYNISLLSNVTEDYHDTIAQILADYAFTCPMRNMSRALTLAGNTNIYSYVFDYIIQAVQLLYGTSHWAPDCYTHVCHKSEMPFVFNPSNVSTIQFTDEEEIFAQSIGCRWTNFGKTGNPNSLLCTSPTWNTFSINTNTSLNLTLDTTGYVNNYRGSPFCDFWDSLGYIF</sequence>
<dbReference type="InterPro" id="IPR002018">
    <property type="entry name" value="CarbesteraseB"/>
</dbReference>
<dbReference type="Pfam" id="PF00135">
    <property type="entry name" value="COesterase"/>
    <property type="match status" value="1"/>
</dbReference>
<organism evidence="5 6">
    <name type="scientific">Adineta steineri</name>
    <dbReference type="NCBI Taxonomy" id="433720"/>
    <lineage>
        <taxon>Eukaryota</taxon>
        <taxon>Metazoa</taxon>
        <taxon>Spiralia</taxon>
        <taxon>Gnathifera</taxon>
        <taxon>Rotifera</taxon>
        <taxon>Eurotatoria</taxon>
        <taxon>Bdelloidea</taxon>
        <taxon>Adinetida</taxon>
        <taxon>Adinetidae</taxon>
        <taxon>Adineta</taxon>
    </lineage>
</organism>
<evidence type="ECO:0000256" key="2">
    <source>
        <dbReference type="ARBA" id="ARBA00022801"/>
    </source>
</evidence>
<keyword evidence="3" id="KW-0732">Signal</keyword>
<protein>
    <recommendedName>
        <fullName evidence="3">Carboxylic ester hydrolase</fullName>
        <ecNumber evidence="3">3.1.1.-</ecNumber>
    </recommendedName>
</protein>
<dbReference type="PANTHER" id="PTHR45570">
    <property type="entry name" value="CARBOXYLIC ESTER HYDROLASE"/>
    <property type="match status" value="1"/>
</dbReference>
<evidence type="ECO:0000313" key="5">
    <source>
        <dbReference type="EMBL" id="CAF0844859.1"/>
    </source>
</evidence>
<evidence type="ECO:0000256" key="3">
    <source>
        <dbReference type="RuleBase" id="RU361235"/>
    </source>
</evidence>
<dbReference type="InterPro" id="IPR019826">
    <property type="entry name" value="Carboxylesterase_B_AS"/>
</dbReference>
<gene>
    <name evidence="5" type="ORF">VCS650_LOCUS6339</name>
</gene>
<keyword evidence="2 3" id="KW-0378">Hydrolase</keyword>
<dbReference type="SUPFAM" id="SSF53474">
    <property type="entry name" value="alpha/beta-Hydrolases"/>
    <property type="match status" value="1"/>
</dbReference>
<evidence type="ECO:0000256" key="1">
    <source>
        <dbReference type="ARBA" id="ARBA00005964"/>
    </source>
</evidence>
<dbReference type="EC" id="3.1.1.-" evidence="3"/>
<name>A0A813VWY6_9BILA</name>
<dbReference type="OrthoDB" id="10262375at2759"/>
<dbReference type="PANTHER" id="PTHR45570:SF2">
    <property type="entry name" value="ACETYLCHOLINESTERASE 1-LIKE"/>
    <property type="match status" value="1"/>
</dbReference>
<dbReference type="InterPro" id="IPR029058">
    <property type="entry name" value="AB_hydrolase_fold"/>
</dbReference>
<accession>A0A813VWY6</accession>
<evidence type="ECO:0000313" key="6">
    <source>
        <dbReference type="Proteomes" id="UP000663891"/>
    </source>
</evidence>
<dbReference type="Proteomes" id="UP000663891">
    <property type="component" value="Unassembled WGS sequence"/>
</dbReference>
<reference evidence="5" key="1">
    <citation type="submission" date="2021-02" db="EMBL/GenBank/DDBJ databases">
        <authorList>
            <person name="Nowell W R."/>
        </authorList>
    </citation>
    <scope>NUCLEOTIDE SEQUENCE</scope>
</reference>
<feature type="chain" id="PRO_5033108623" description="Carboxylic ester hydrolase" evidence="3">
    <location>
        <begin position="22"/>
        <end position="550"/>
    </location>
</feature>
<dbReference type="EMBL" id="CAJNON010000038">
    <property type="protein sequence ID" value="CAF0844859.1"/>
    <property type="molecule type" value="Genomic_DNA"/>
</dbReference>
<feature type="domain" description="Carboxylesterase type B" evidence="4">
    <location>
        <begin position="24"/>
        <end position="543"/>
    </location>
</feature>
<dbReference type="AlphaFoldDB" id="A0A813VWY6"/>
<dbReference type="PROSITE" id="PS00122">
    <property type="entry name" value="CARBOXYLESTERASE_B_1"/>
    <property type="match status" value="1"/>
</dbReference>
<proteinExistence type="inferred from homology"/>
<feature type="signal peptide" evidence="3">
    <location>
        <begin position="1"/>
        <end position="21"/>
    </location>
</feature>